<keyword evidence="5" id="KW-0804">Transcription</keyword>
<dbReference type="InterPro" id="IPR002078">
    <property type="entry name" value="Sigma_54_int"/>
</dbReference>
<feature type="modified residue" description="4-aspartylphosphate" evidence="6">
    <location>
        <position position="60"/>
    </location>
</feature>
<evidence type="ECO:0000259" key="8">
    <source>
        <dbReference type="PROSITE" id="PS50045"/>
    </source>
</evidence>
<feature type="domain" description="Response regulatory" evidence="9">
    <location>
        <begin position="11"/>
        <end position="125"/>
    </location>
</feature>
<evidence type="ECO:0000256" key="3">
    <source>
        <dbReference type="ARBA" id="ARBA00023015"/>
    </source>
</evidence>
<dbReference type="SUPFAM" id="SSF52172">
    <property type="entry name" value="CheY-like"/>
    <property type="match status" value="1"/>
</dbReference>
<reference evidence="10 11" key="1">
    <citation type="submission" date="2019-03" db="EMBL/GenBank/DDBJ databases">
        <title>The genome sequence of Nitrosococcus wardiae strain D1FHST reveals the archetypal metabolic capacity of ammonia-oxidizing Gammaproteobacteria.</title>
        <authorList>
            <person name="Wang L."/>
            <person name="Lim C.K."/>
            <person name="Hanson T.E."/>
            <person name="Dang H."/>
            <person name="Klotz M.G."/>
        </authorList>
    </citation>
    <scope>NUCLEOTIDE SEQUENCE [LARGE SCALE GENOMIC DNA]</scope>
    <source>
        <strain evidence="10 11">D1FHS</strain>
    </source>
</reference>
<organism evidence="10 11">
    <name type="scientific">Nitrosococcus wardiae</name>
    <dbReference type="NCBI Taxonomy" id="1814290"/>
    <lineage>
        <taxon>Bacteria</taxon>
        <taxon>Pseudomonadati</taxon>
        <taxon>Pseudomonadota</taxon>
        <taxon>Gammaproteobacteria</taxon>
        <taxon>Chromatiales</taxon>
        <taxon>Chromatiaceae</taxon>
        <taxon>Nitrosococcus</taxon>
    </lineage>
</organism>
<dbReference type="InterPro" id="IPR003593">
    <property type="entry name" value="AAA+_ATPase"/>
</dbReference>
<dbReference type="PRINTS" id="PR01590">
    <property type="entry name" value="HTHFIS"/>
</dbReference>
<dbReference type="Pfam" id="PF25601">
    <property type="entry name" value="AAA_lid_14"/>
    <property type="match status" value="1"/>
</dbReference>
<dbReference type="Gene3D" id="1.10.8.60">
    <property type="match status" value="1"/>
</dbReference>
<dbReference type="SMART" id="SM00448">
    <property type="entry name" value="REC"/>
    <property type="match status" value="1"/>
</dbReference>
<dbReference type="GO" id="GO:0000160">
    <property type="term" value="P:phosphorelay signal transduction system"/>
    <property type="evidence" value="ECO:0007669"/>
    <property type="project" value="InterPro"/>
</dbReference>
<keyword evidence="2" id="KW-0067">ATP-binding</keyword>
<dbReference type="Proteomes" id="UP000294325">
    <property type="component" value="Chromosome"/>
</dbReference>
<dbReference type="InterPro" id="IPR011006">
    <property type="entry name" value="CheY-like_superfamily"/>
</dbReference>
<dbReference type="PANTHER" id="PTHR32071">
    <property type="entry name" value="TRANSCRIPTIONAL REGULATORY PROTEIN"/>
    <property type="match status" value="1"/>
</dbReference>
<dbReference type="PROSITE" id="PS00676">
    <property type="entry name" value="SIGMA54_INTERACT_2"/>
    <property type="match status" value="1"/>
</dbReference>
<feature type="region of interest" description="Disordered" evidence="7">
    <location>
        <begin position="397"/>
        <end position="416"/>
    </location>
</feature>
<dbReference type="RefSeq" id="WP_134357276.1">
    <property type="nucleotide sequence ID" value="NZ_CP038033.1"/>
</dbReference>
<dbReference type="CDD" id="cd00009">
    <property type="entry name" value="AAA"/>
    <property type="match status" value="1"/>
</dbReference>
<dbReference type="Pfam" id="PF00072">
    <property type="entry name" value="Response_reg"/>
    <property type="match status" value="1"/>
</dbReference>
<dbReference type="PROSITE" id="PS00675">
    <property type="entry name" value="SIGMA54_INTERACT_1"/>
    <property type="match status" value="1"/>
</dbReference>
<dbReference type="GO" id="GO:0043565">
    <property type="term" value="F:sequence-specific DNA binding"/>
    <property type="evidence" value="ECO:0007669"/>
    <property type="project" value="InterPro"/>
</dbReference>
<dbReference type="AlphaFoldDB" id="A0A4P7BYD0"/>
<keyword evidence="6" id="KW-0597">Phosphoprotein</keyword>
<dbReference type="Pfam" id="PF02954">
    <property type="entry name" value="HTH_8"/>
    <property type="match status" value="1"/>
</dbReference>
<dbReference type="InterPro" id="IPR058031">
    <property type="entry name" value="AAA_lid_NorR"/>
</dbReference>
<protein>
    <submittedName>
        <fullName evidence="10">Sigma-54-dependent Fis family transcriptional regulator</fullName>
    </submittedName>
</protein>
<dbReference type="EMBL" id="CP038033">
    <property type="protein sequence ID" value="QBQ54184.1"/>
    <property type="molecule type" value="Genomic_DNA"/>
</dbReference>
<keyword evidence="4" id="KW-0238">DNA-binding</keyword>
<sequence length="465" mass="52213">MTKEEIHPKERVLIVEDDKALRRLLEEELTDAGLQVRTAGEVNSAWHILETWLPELILSDLYLPGANGVELLERVRTYPVPPGFIMITAFGTINQAVEALKLGADDFLTKPLDLDHLMLCVTRILENRRLKKEVQHFRELLNNDDFHGIIGRSVPMQTLFATIRQLAHAAGPVLITGESGVGKELVARAIHRESGQAAGPFIAVNCAGIPTELLESEFFGHAAGAFTGASNARKGLFAEAEGGTLLLDEVAEMPLALQAKLLRILQDGRVRPLGANQERCVDVRIMAATNRNLEEEVNQGRFREDLFYRLETFVLPVPPLRDRGDDLDLLIARFLDLFRTQLRREVRGIHPSALAHLKAYPFPGNVRELRNTIERAVVFCHEKEIKLFHLPERMRRMPKSKSRAKNLSEPLSPSDEGMLSTLGEIEQSYIHYVLDQVGGNKRRAAALLGISRRTLYRRLGEEESS</sequence>
<dbReference type="KEGG" id="nwr:E3U44_06455"/>
<keyword evidence="11" id="KW-1185">Reference proteome</keyword>
<dbReference type="InterPro" id="IPR027417">
    <property type="entry name" value="P-loop_NTPase"/>
</dbReference>
<evidence type="ECO:0000256" key="1">
    <source>
        <dbReference type="ARBA" id="ARBA00022741"/>
    </source>
</evidence>
<dbReference type="SMART" id="SM00382">
    <property type="entry name" value="AAA"/>
    <property type="match status" value="1"/>
</dbReference>
<dbReference type="InterPro" id="IPR009057">
    <property type="entry name" value="Homeodomain-like_sf"/>
</dbReference>
<evidence type="ECO:0000256" key="5">
    <source>
        <dbReference type="ARBA" id="ARBA00023163"/>
    </source>
</evidence>
<accession>A0A4P7BYD0</accession>
<proteinExistence type="predicted"/>
<dbReference type="GO" id="GO:0006355">
    <property type="term" value="P:regulation of DNA-templated transcription"/>
    <property type="evidence" value="ECO:0007669"/>
    <property type="project" value="InterPro"/>
</dbReference>
<keyword evidence="3" id="KW-0805">Transcription regulation</keyword>
<evidence type="ECO:0000256" key="6">
    <source>
        <dbReference type="PROSITE-ProRule" id="PRU00169"/>
    </source>
</evidence>
<evidence type="ECO:0000256" key="2">
    <source>
        <dbReference type="ARBA" id="ARBA00022840"/>
    </source>
</evidence>
<dbReference type="OrthoDB" id="9804019at2"/>
<dbReference type="InterPro" id="IPR025943">
    <property type="entry name" value="Sigma_54_int_dom_ATP-bd_2"/>
</dbReference>
<evidence type="ECO:0000313" key="10">
    <source>
        <dbReference type="EMBL" id="QBQ54184.1"/>
    </source>
</evidence>
<name>A0A4P7BYD0_9GAMM</name>
<dbReference type="InterPro" id="IPR002197">
    <property type="entry name" value="HTH_Fis"/>
</dbReference>
<dbReference type="PROSITE" id="PS50110">
    <property type="entry name" value="RESPONSE_REGULATORY"/>
    <property type="match status" value="1"/>
</dbReference>
<keyword evidence="1" id="KW-0547">Nucleotide-binding</keyword>
<evidence type="ECO:0000256" key="7">
    <source>
        <dbReference type="SAM" id="MobiDB-lite"/>
    </source>
</evidence>
<feature type="domain" description="Sigma-54 factor interaction" evidence="8">
    <location>
        <begin position="149"/>
        <end position="378"/>
    </location>
</feature>
<dbReference type="PROSITE" id="PS50045">
    <property type="entry name" value="SIGMA54_INTERACT_4"/>
    <property type="match status" value="1"/>
</dbReference>
<dbReference type="GO" id="GO:0005524">
    <property type="term" value="F:ATP binding"/>
    <property type="evidence" value="ECO:0007669"/>
    <property type="project" value="UniProtKB-KW"/>
</dbReference>
<dbReference type="Pfam" id="PF00158">
    <property type="entry name" value="Sigma54_activat"/>
    <property type="match status" value="1"/>
</dbReference>
<dbReference type="SUPFAM" id="SSF46689">
    <property type="entry name" value="Homeodomain-like"/>
    <property type="match status" value="1"/>
</dbReference>
<gene>
    <name evidence="10" type="ORF">E3U44_06455</name>
</gene>
<evidence type="ECO:0000256" key="4">
    <source>
        <dbReference type="ARBA" id="ARBA00023125"/>
    </source>
</evidence>
<dbReference type="PANTHER" id="PTHR32071:SF14">
    <property type="entry name" value="TRANSCRIPTIONAL REGULATORY PROTEIN RTCR"/>
    <property type="match status" value="1"/>
</dbReference>
<dbReference type="Gene3D" id="3.40.50.2300">
    <property type="match status" value="1"/>
</dbReference>
<evidence type="ECO:0000313" key="11">
    <source>
        <dbReference type="Proteomes" id="UP000294325"/>
    </source>
</evidence>
<dbReference type="FunFam" id="3.40.50.300:FF:000006">
    <property type="entry name" value="DNA-binding transcriptional regulator NtrC"/>
    <property type="match status" value="1"/>
</dbReference>
<dbReference type="PROSITE" id="PS00688">
    <property type="entry name" value="SIGMA54_INTERACT_3"/>
    <property type="match status" value="1"/>
</dbReference>
<dbReference type="InterPro" id="IPR001789">
    <property type="entry name" value="Sig_transdc_resp-reg_receiver"/>
</dbReference>
<dbReference type="Gene3D" id="3.40.50.300">
    <property type="entry name" value="P-loop containing nucleotide triphosphate hydrolases"/>
    <property type="match status" value="1"/>
</dbReference>
<dbReference type="Gene3D" id="1.10.10.60">
    <property type="entry name" value="Homeodomain-like"/>
    <property type="match status" value="1"/>
</dbReference>
<dbReference type="InterPro" id="IPR025662">
    <property type="entry name" value="Sigma_54_int_dom_ATP-bd_1"/>
</dbReference>
<evidence type="ECO:0000259" key="9">
    <source>
        <dbReference type="PROSITE" id="PS50110"/>
    </source>
</evidence>
<dbReference type="InterPro" id="IPR025944">
    <property type="entry name" value="Sigma_54_int_dom_CS"/>
</dbReference>
<dbReference type="SUPFAM" id="SSF52540">
    <property type="entry name" value="P-loop containing nucleoside triphosphate hydrolases"/>
    <property type="match status" value="1"/>
</dbReference>